<reference evidence="2" key="2">
    <citation type="submission" date="2023-06" db="EMBL/GenBank/DDBJ databases">
        <authorList>
            <consortium name="Lawrence Berkeley National Laboratory"/>
            <person name="Haridas S."/>
            <person name="Hensen N."/>
            <person name="Bonometti L."/>
            <person name="Westerberg I."/>
            <person name="Brannstrom I.O."/>
            <person name="Guillou S."/>
            <person name="Cros-Aarteil S."/>
            <person name="Calhoun S."/>
            <person name="Kuo A."/>
            <person name="Mondo S."/>
            <person name="Pangilinan J."/>
            <person name="Riley R."/>
            <person name="Labutti K."/>
            <person name="Andreopoulos B."/>
            <person name="Lipzen A."/>
            <person name="Chen C."/>
            <person name="Yanf M."/>
            <person name="Daum C."/>
            <person name="Ng V."/>
            <person name="Clum A."/>
            <person name="Steindorff A."/>
            <person name="Ohm R."/>
            <person name="Martin F."/>
            <person name="Silar P."/>
            <person name="Natvig D."/>
            <person name="Lalanne C."/>
            <person name="Gautier V."/>
            <person name="Ament-Velasquez S.L."/>
            <person name="Kruys A."/>
            <person name="Hutchinson M.I."/>
            <person name="Powell A.J."/>
            <person name="Barry K."/>
            <person name="Miller A.N."/>
            <person name="Grigoriev I.V."/>
            <person name="Debuchy R."/>
            <person name="Gladieux P."/>
            <person name="Thoren M.H."/>
            <person name="Johannesson H."/>
        </authorList>
    </citation>
    <scope>NUCLEOTIDE SEQUENCE</scope>
    <source>
        <strain evidence="2">CBS 560.94</strain>
    </source>
</reference>
<sequence>MLVTVAGGTEIPLELTRQLKGCGLSRGTTYAPLSTASALQRQTDYPKKLTKHKDLEGGFVLTHAHSSGEPLALRGPQDHSVGESPPDDDEWSRNLHPIPPCHRNYSCIDYPPGLLVYACHFFSTPLGALELSARRPSCRSSPRSPPPAASLFSSCLYASFVSKA</sequence>
<dbReference type="RefSeq" id="XP_062679663.1">
    <property type="nucleotide sequence ID" value="XM_062830734.1"/>
</dbReference>
<accession>A0AAE0JBN2</accession>
<protein>
    <submittedName>
        <fullName evidence="2">Uncharacterized protein</fullName>
    </submittedName>
</protein>
<evidence type="ECO:0000313" key="3">
    <source>
        <dbReference type="Proteomes" id="UP001278500"/>
    </source>
</evidence>
<reference evidence="2" key="1">
    <citation type="journal article" date="2023" name="Mol. Phylogenet. Evol.">
        <title>Genome-scale phylogeny and comparative genomics of the fungal order Sordariales.</title>
        <authorList>
            <person name="Hensen N."/>
            <person name="Bonometti L."/>
            <person name="Westerberg I."/>
            <person name="Brannstrom I.O."/>
            <person name="Guillou S."/>
            <person name="Cros-Aarteil S."/>
            <person name="Calhoun S."/>
            <person name="Haridas S."/>
            <person name="Kuo A."/>
            <person name="Mondo S."/>
            <person name="Pangilinan J."/>
            <person name="Riley R."/>
            <person name="LaButti K."/>
            <person name="Andreopoulos B."/>
            <person name="Lipzen A."/>
            <person name="Chen C."/>
            <person name="Yan M."/>
            <person name="Daum C."/>
            <person name="Ng V."/>
            <person name="Clum A."/>
            <person name="Steindorff A."/>
            <person name="Ohm R.A."/>
            <person name="Martin F."/>
            <person name="Silar P."/>
            <person name="Natvig D.O."/>
            <person name="Lalanne C."/>
            <person name="Gautier V."/>
            <person name="Ament-Velasquez S.L."/>
            <person name="Kruys A."/>
            <person name="Hutchinson M.I."/>
            <person name="Powell A.J."/>
            <person name="Barry K."/>
            <person name="Miller A.N."/>
            <person name="Grigoriev I.V."/>
            <person name="Debuchy R."/>
            <person name="Gladieux P."/>
            <person name="Hiltunen Thoren M."/>
            <person name="Johannesson H."/>
        </authorList>
    </citation>
    <scope>NUCLEOTIDE SEQUENCE</scope>
    <source>
        <strain evidence="2">CBS 560.94</strain>
    </source>
</reference>
<organism evidence="2 3">
    <name type="scientific">Neurospora tetraspora</name>
    <dbReference type="NCBI Taxonomy" id="94610"/>
    <lineage>
        <taxon>Eukaryota</taxon>
        <taxon>Fungi</taxon>
        <taxon>Dikarya</taxon>
        <taxon>Ascomycota</taxon>
        <taxon>Pezizomycotina</taxon>
        <taxon>Sordariomycetes</taxon>
        <taxon>Sordariomycetidae</taxon>
        <taxon>Sordariales</taxon>
        <taxon>Sordariaceae</taxon>
        <taxon>Neurospora</taxon>
    </lineage>
</organism>
<dbReference type="Proteomes" id="UP001278500">
    <property type="component" value="Unassembled WGS sequence"/>
</dbReference>
<dbReference type="AlphaFoldDB" id="A0AAE0JBN2"/>
<comment type="caution">
    <text evidence="2">The sequence shown here is derived from an EMBL/GenBank/DDBJ whole genome shotgun (WGS) entry which is preliminary data.</text>
</comment>
<dbReference type="GeneID" id="87867888"/>
<proteinExistence type="predicted"/>
<gene>
    <name evidence="2" type="ORF">B0H65DRAFT_578572</name>
</gene>
<feature type="region of interest" description="Disordered" evidence="1">
    <location>
        <begin position="66"/>
        <end position="93"/>
    </location>
</feature>
<evidence type="ECO:0000256" key="1">
    <source>
        <dbReference type="SAM" id="MobiDB-lite"/>
    </source>
</evidence>
<dbReference type="EMBL" id="JAUEPP010000006">
    <property type="protein sequence ID" value="KAK3340721.1"/>
    <property type="molecule type" value="Genomic_DNA"/>
</dbReference>
<name>A0AAE0JBN2_9PEZI</name>
<evidence type="ECO:0000313" key="2">
    <source>
        <dbReference type="EMBL" id="KAK3340721.1"/>
    </source>
</evidence>
<keyword evidence="3" id="KW-1185">Reference proteome</keyword>